<dbReference type="EMBL" id="JBHTCJ010000014">
    <property type="protein sequence ID" value="MFC7344160.1"/>
    <property type="molecule type" value="Genomic_DNA"/>
</dbReference>
<feature type="domain" description="Ketoreductase" evidence="3">
    <location>
        <begin position="5"/>
        <end position="191"/>
    </location>
</feature>
<comment type="caution">
    <text evidence="4">The sequence shown here is derived from an EMBL/GenBank/DDBJ whole genome shotgun (WGS) entry which is preliminary data.</text>
</comment>
<dbReference type="InterPro" id="IPR057326">
    <property type="entry name" value="KR_dom"/>
</dbReference>
<dbReference type="InterPro" id="IPR002347">
    <property type="entry name" value="SDR_fam"/>
</dbReference>
<dbReference type="Gene3D" id="3.40.50.720">
    <property type="entry name" value="NAD(P)-binding Rossmann-like Domain"/>
    <property type="match status" value="1"/>
</dbReference>
<dbReference type="PANTHER" id="PTHR43477">
    <property type="entry name" value="DIHYDROANTICAPSIN 7-DEHYDROGENASE"/>
    <property type="match status" value="1"/>
</dbReference>
<dbReference type="InterPro" id="IPR020904">
    <property type="entry name" value="Sc_DH/Rdtase_CS"/>
</dbReference>
<organism evidence="4 5">
    <name type="scientific">Saccharopolyspora griseoalba</name>
    <dbReference type="NCBI Taxonomy" id="1431848"/>
    <lineage>
        <taxon>Bacteria</taxon>
        <taxon>Bacillati</taxon>
        <taxon>Actinomycetota</taxon>
        <taxon>Actinomycetes</taxon>
        <taxon>Pseudonocardiales</taxon>
        <taxon>Pseudonocardiaceae</taxon>
        <taxon>Saccharopolyspora</taxon>
    </lineage>
</organism>
<dbReference type="RefSeq" id="WP_380671705.1">
    <property type="nucleotide sequence ID" value="NZ_JBHTCJ010000014.1"/>
</dbReference>
<evidence type="ECO:0000313" key="4">
    <source>
        <dbReference type="EMBL" id="MFC7344160.1"/>
    </source>
</evidence>
<dbReference type="GO" id="GO:0016491">
    <property type="term" value="F:oxidoreductase activity"/>
    <property type="evidence" value="ECO:0007669"/>
    <property type="project" value="UniProtKB-KW"/>
</dbReference>
<evidence type="ECO:0000256" key="2">
    <source>
        <dbReference type="ARBA" id="ARBA00023002"/>
    </source>
</evidence>
<accession>A0ABW2LSB9</accession>
<protein>
    <submittedName>
        <fullName evidence="4">SDR family NAD(P)-dependent oxidoreductase</fullName>
        <ecNumber evidence="4">1.1.1.-</ecNumber>
    </submittedName>
</protein>
<proteinExistence type="inferred from homology"/>
<dbReference type="SMART" id="SM00822">
    <property type="entry name" value="PKS_KR"/>
    <property type="match status" value="1"/>
</dbReference>
<dbReference type="PRINTS" id="PR00080">
    <property type="entry name" value="SDRFAMILY"/>
</dbReference>
<dbReference type="Pfam" id="PF13561">
    <property type="entry name" value="adh_short_C2"/>
    <property type="match status" value="1"/>
</dbReference>
<evidence type="ECO:0000313" key="5">
    <source>
        <dbReference type="Proteomes" id="UP001596504"/>
    </source>
</evidence>
<dbReference type="InterPro" id="IPR051122">
    <property type="entry name" value="SDR_DHRS6-like"/>
</dbReference>
<name>A0ABW2LSB9_9PSEU</name>
<evidence type="ECO:0000259" key="3">
    <source>
        <dbReference type="SMART" id="SM00822"/>
    </source>
</evidence>
<dbReference type="InterPro" id="IPR036291">
    <property type="entry name" value="NAD(P)-bd_dom_sf"/>
</dbReference>
<keyword evidence="5" id="KW-1185">Reference proteome</keyword>
<dbReference type="PRINTS" id="PR00081">
    <property type="entry name" value="GDHRDH"/>
</dbReference>
<dbReference type="EC" id="1.1.1.-" evidence="4"/>
<sequence>MSTGKTAVVTGAGSGIGRASAKALAAQGYRVLAIDVDSAGADEAVRAVHEAGGQAAAAACDVRDPEAFGAALDDARRRWSAPPALLANVAGIGVAASLTETSPDDWDRVLAVNLTALFHTCRAVLPPMVEAGSGVIVNVASVSGLVGVRDRAAYCASKAGVIGLTRSIAVDYAHLGIRANAICPGTVASEWIGKILADSPDPAATRARMEARQLDGRMGTPEEVASGIAFLAGDGARFVNGSAFVMDGGMTAI</sequence>
<dbReference type="SUPFAM" id="SSF51735">
    <property type="entry name" value="NAD(P)-binding Rossmann-fold domains"/>
    <property type="match status" value="1"/>
</dbReference>
<keyword evidence="2 4" id="KW-0560">Oxidoreductase</keyword>
<dbReference type="PANTHER" id="PTHR43477:SF1">
    <property type="entry name" value="DIHYDROANTICAPSIN 7-DEHYDROGENASE"/>
    <property type="match status" value="1"/>
</dbReference>
<dbReference type="Proteomes" id="UP001596504">
    <property type="component" value="Unassembled WGS sequence"/>
</dbReference>
<dbReference type="PROSITE" id="PS00061">
    <property type="entry name" value="ADH_SHORT"/>
    <property type="match status" value="1"/>
</dbReference>
<gene>
    <name evidence="4" type="ORF">ACFQRI_22360</name>
</gene>
<evidence type="ECO:0000256" key="1">
    <source>
        <dbReference type="ARBA" id="ARBA00006484"/>
    </source>
</evidence>
<reference evidence="5" key="1">
    <citation type="journal article" date="2019" name="Int. J. Syst. Evol. Microbiol.">
        <title>The Global Catalogue of Microorganisms (GCM) 10K type strain sequencing project: providing services to taxonomists for standard genome sequencing and annotation.</title>
        <authorList>
            <consortium name="The Broad Institute Genomics Platform"/>
            <consortium name="The Broad Institute Genome Sequencing Center for Infectious Disease"/>
            <person name="Wu L."/>
            <person name="Ma J."/>
        </authorList>
    </citation>
    <scope>NUCLEOTIDE SEQUENCE [LARGE SCALE GENOMIC DNA]</scope>
    <source>
        <strain evidence="5">WLHS5</strain>
    </source>
</reference>
<comment type="similarity">
    <text evidence="1">Belongs to the short-chain dehydrogenases/reductases (SDR) family.</text>
</comment>